<keyword evidence="7" id="KW-1185">Reference proteome</keyword>
<dbReference type="RefSeq" id="WP_051281151.1">
    <property type="nucleotide sequence ID" value="NZ_CBCRWE010000025.1"/>
</dbReference>
<evidence type="ECO:0000256" key="4">
    <source>
        <dbReference type="SAM" id="MobiDB-lite"/>
    </source>
</evidence>
<dbReference type="Pfam" id="PF20240">
    <property type="entry name" value="DUF6597"/>
    <property type="match status" value="1"/>
</dbReference>
<feature type="region of interest" description="Disordered" evidence="4">
    <location>
        <begin position="275"/>
        <end position="298"/>
    </location>
</feature>
<dbReference type="Proteomes" id="UP000276899">
    <property type="component" value="Chromosome"/>
</dbReference>
<dbReference type="Gene3D" id="1.10.10.60">
    <property type="entry name" value="Homeodomain-like"/>
    <property type="match status" value="1"/>
</dbReference>
<dbReference type="InterPro" id="IPR009057">
    <property type="entry name" value="Homeodomain-like_sf"/>
</dbReference>
<evidence type="ECO:0000256" key="1">
    <source>
        <dbReference type="ARBA" id="ARBA00023015"/>
    </source>
</evidence>
<dbReference type="InterPro" id="IPR046532">
    <property type="entry name" value="DUF6597"/>
</dbReference>
<name>A0A448KB97_9ACTO</name>
<dbReference type="SMART" id="SM00342">
    <property type="entry name" value="HTH_ARAC"/>
    <property type="match status" value="1"/>
</dbReference>
<protein>
    <submittedName>
        <fullName evidence="6">Transcriptional activator FtrA</fullName>
    </submittedName>
</protein>
<reference evidence="6 7" key="1">
    <citation type="submission" date="2018-12" db="EMBL/GenBank/DDBJ databases">
        <authorList>
            <consortium name="Pathogen Informatics"/>
        </authorList>
    </citation>
    <scope>NUCLEOTIDE SEQUENCE [LARGE SCALE GENOMIC DNA]</scope>
    <source>
        <strain evidence="6 7">NCTC11923</strain>
    </source>
</reference>
<evidence type="ECO:0000256" key="2">
    <source>
        <dbReference type="ARBA" id="ARBA00023125"/>
    </source>
</evidence>
<dbReference type="Pfam" id="PF12833">
    <property type="entry name" value="HTH_18"/>
    <property type="match status" value="1"/>
</dbReference>
<organism evidence="6 7">
    <name type="scientific">Actinomyces slackii</name>
    <dbReference type="NCBI Taxonomy" id="52774"/>
    <lineage>
        <taxon>Bacteria</taxon>
        <taxon>Bacillati</taxon>
        <taxon>Actinomycetota</taxon>
        <taxon>Actinomycetes</taxon>
        <taxon>Actinomycetales</taxon>
        <taxon>Actinomycetaceae</taxon>
        <taxon>Actinomyces</taxon>
    </lineage>
</organism>
<evidence type="ECO:0000313" key="6">
    <source>
        <dbReference type="EMBL" id="VEG74197.1"/>
    </source>
</evidence>
<keyword evidence="2" id="KW-0238">DNA-binding</keyword>
<evidence type="ECO:0000313" key="7">
    <source>
        <dbReference type="Proteomes" id="UP000276899"/>
    </source>
</evidence>
<dbReference type="InterPro" id="IPR018060">
    <property type="entry name" value="HTH_AraC"/>
</dbReference>
<feature type="domain" description="HTH araC/xylS-type" evidence="5">
    <location>
        <begin position="196"/>
        <end position="278"/>
    </location>
</feature>
<sequence length="298" mass="31862">MPASSASPPDQRERGVLHPERLPVDFRRLEPTGVEDLVCWFWAASWDHPVGEEARQEIIGFPGCNLAVETSVQTGGQTSRPTSRWTSMVGLAGPTTRASVRELEGRGWVIGALLRPAAVPALTPDPAGLRDRYVPLEAPGLHDAVASARAAGTDPGAQTAAVLGDWLRERVGEPSSEGLLANRMLEIVMGEAGVHTVADLAERLGVSPRTAHRLAARYVGLTPYAMIRRRRLQEAAGRVREGAELAEIAVELGYADQAHLARDFRAVLGRSAGGYRQASGAPAAGVPSRHRRRSASTT</sequence>
<evidence type="ECO:0000256" key="3">
    <source>
        <dbReference type="ARBA" id="ARBA00023163"/>
    </source>
</evidence>
<dbReference type="PANTHER" id="PTHR46796">
    <property type="entry name" value="HTH-TYPE TRANSCRIPTIONAL ACTIVATOR RHAS-RELATED"/>
    <property type="match status" value="1"/>
</dbReference>
<proteinExistence type="predicted"/>
<dbReference type="GO" id="GO:0043565">
    <property type="term" value="F:sequence-specific DNA binding"/>
    <property type="evidence" value="ECO:0007669"/>
    <property type="project" value="InterPro"/>
</dbReference>
<accession>A0A448KB97</accession>
<evidence type="ECO:0000259" key="5">
    <source>
        <dbReference type="PROSITE" id="PS01124"/>
    </source>
</evidence>
<keyword evidence="3" id="KW-0804">Transcription</keyword>
<feature type="compositionally biased region" description="Basic residues" evidence="4">
    <location>
        <begin position="288"/>
        <end position="298"/>
    </location>
</feature>
<dbReference type="SUPFAM" id="SSF46689">
    <property type="entry name" value="Homeodomain-like"/>
    <property type="match status" value="1"/>
</dbReference>
<dbReference type="GO" id="GO:0003700">
    <property type="term" value="F:DNA-binding transcription factor activity"/>
    <property type="evidence" value="ECO:0007669"/>
    <property type="project" value="InterPro"/>
</dbReference>
<dbReference type="PROSITE" id="PS01124">
    <property type="entry name" value="HTH_ARAC_FAMILY_2"/>
    <property type="match status" value="1"/>
</dbReference>
<dbReference type="KEGG" id="asla:NCTC11923_00819"/>
<keyword evidence="1" id="KW-0805">Transcription regulation</keyword>
<gene>
    <name evidence="6" type="ORF">NCTC11923_00819</name>
</gene>
<dbReference type="STRING" id="1278298.GCA_000428685_01925"/>
<dbReference type="InterPro" id="IPR050204">
    <property type="entry name" value="AraC_XylS_family_regulators"/>
</dbReference>
<dbReference type="InterPro" id="IPR018062">
    <property type="entry name" value="HTH_AraC-typ_CS"/>
</dbReference>
<dbReference type="PROSITE" id="PS00041">
    <property type="entry name" value="HTH_ARAC_FAMILY_1"/>
    <property type="match status" value="1"/>
</dbReference>
<dbReference type="EMBL" id="LR134363">
    <property type="protein sequence ID" value="VEG74197.1"/>
    <property type="molecule type" value="Genomic_DNA"/>
</dbReference>
<dbReference type="AlphaFoldDB" id="A0A448KB97"/>